<proteinExistence type="predicted"/>
<dbReference type="Pfam" id="PF10145">
    <property type="entry name" value="PhageMin_Tail"/>
    <property type="match status" value="1"/>
</dbReference>
<keyword evidence="5" id="KW-1185">Reference proteome</keyword>
<evidence type="ECO:0000313" key="4">
    <source>
        <dbReference type="EMBL" id="CAJ1391644.1"/>
    </source>
</evidence>
<protein>
    <recommendedName>
        <fullName evidence="3">Phage tail tape measure protein domain-containing protein</fullName>
    </recommendedName>
</protein>
<feature type="coiled-coil region" evidence="1">
    <location>
        <begin position="131"/>
        <end position="199"/>
    </location>
</feature>
<feature type="region of interest" description="Disordered" evidence="2">
    <location>
        <begin position="629"/>
        <end position="679"/>
    </location>
</feature>
<dbReference type="NCBIfam" id="TIGR01760">
    <property type="entry name" value="tape_meas_TP901"/>
    <property type="match status" value="1"/>
</dbReference>
<evidence type="ECO:0000313" key="5">
    <source>
        <dbReference type="Proteomes" id="UP001178507"/>
    </source>
</evidence>
<comment type="caution">
    <text evidence="4">The sequence shown here is derived from an EMBL/GenBank/DDBJ whole genome shotgun (WGS) entry which is preliminary data.</text>
</comment>
<feature type="coiled-coil region" evidence="1">
    <location>
        <begin position="239"/>
        <end position="266"/>
    </location>
</feature>
<name>A0AA36MYS3_9DINO</name>
<dbReference type="EMBL" id="CAUJNA010002223">
    <property type="protein sequence ID" value="CAJ1391644.1"/>
    <property type="molecule type" value="Genomic_DNA"/>
</dbReference>
<keyword evidence="1" id="KW-0175">Coiled coil</keyword>
<dbReference type="Proteomes" id="UP001178507">
    <property type="component" value="Unassembled WGS sequence"/>
</dbReference>
<sequence length="773" mass="82057">MRLRLDQDVDKEGAEAEKALKRLRDTARDLGKVNADDLGRDLDTIGNRAGEAAKDIGRLDDEARKLNRISTDAAEAEFREIGTAADMARADVAALDSAAQKIRLIDTEAAEGELKELGAAADAARADMKGVETAARQLGRLQTEAAEAEIREIGTAADMARADVAALEDAAQRLNRIKTDAAENEMRALGRAADRTEAKMRDVNQVAGSGKAQALVAPLGKLHASAAGIAAGLGMAFGAQEIIQGMAEMKTRADELEESLTRLMLVEGEFSPERRAIKQKRNDELALRYAVGQDDILSAQEALAQGGLVGPEQDAVLEPILRASKASGSRPDVIAKAVRALMQNLDVAKEDVPAALDAMLAGGKFGSFEIEDMARSFPELASVYANSGRSGLDAATELIAMAQIVRENVGSSGEAGTALREILNKVYSPEVIKRMGENGIDVKAVAKAAQDAGEPLVTALIGEIEKRGLTDQFGLGELVADTNARLALQALTDKMDKYISLLDQVRNESEGAVDEDLKIVNELSKTRSDRRGAALAAEGRKIGDGFVTPLVDGVMDTITSFISRDYARYLRFENMDPQPIRDKIASARERLNTIEANKAMVPGADFQLAELKQSIALLEADLRTLERQRGLPEGSLSANDGGSDTKVRPSQPGPDRVAAPPRDEAIPVPTRRPVRPGEIEVPDIDPIEVDIPPGKVSQAGRDLGSEATGLMQGQAAQIGAAIGAAAAAEIRKAAVNISINQPSGATGRRAVRDENRAIRASKNGALHETGGPN</sequence>
<reference evidence="4" key="1">
    <citation type="submission" date="2023-08" db="EMBL/GenBank/DDBJ databases">
        <authorList>
            <person name="Chen Y."/>
            <person name="Shah S."/>
            <person name="Dougan E. K."/>
            <person name="Thang M."/>
            <person name="Chan C."/>
        </authorList>
    </citation>
    <scope>NUCLEOTIDE SEQUENCE</scope>
</reference>
<feature type="region of interest" description="Disordered" evidence="2">
    <location>
        <begin position="742"/>
        <end position="773"/>
    </location>
</feature>
<organism evidence="4 5">
    <name type="scientific">Effrenium voratum</name>
    <dbReference type="NCBI Taxonomy" id="2562239"/>
    <lineage>
        <taxon>Eukaryota</taxon>
        <taxon>Sar</taxon>
        <taxon>Alveolata</taxon>
        <taxon>Dinophyceae</taxon>
        <taxon>Suessiales</taxon>
        <taxon>Symbiodiniaceae</taxon>
        <taxon>Effrenium</taxon>
    </lineage>
</organism>
<evidence type="ECO:0000256" key="1">
    <source>
        <dbReference type="SAM" id="Coils"/>
    </source>
</evidence>
<dbReference type="InterPro" id="IPR010090">
    <property type="entry name" value="Phage_tape_meas"/>
</dbReference>
<evidence type="ECO:0000256" key="2">
    <source>
        <dbReference type="SAM" id="MobiDB-lite"/>
    </source>
</evidence>
<evidence type="ECO:0000259" key="3">
    <source>
        <dbReference type="Pfam" id="PF10145"/>
    </source>
</evidence>
<accession>A0AA36MYS3</accession>
<dbReference type="AlphaFoldDB" id="A0AA36MYS3"/>
<gene>
    <name evidence="4" type="ORF">EVOR1521_LOCUS16908</name>
</gene>
<feature type="domain" description="Phage tail tape measure protein" evidence="3">
    <location>
        <begin position="283"/>
        <end position="453"/>
    </location>
</feature>